<proteinExistence type="predicted"/>
<dbReference type="EMBL" id="VTPC01090206">
    <property type="protein sequence ID" value="KAF2884260.1"/>
    <property type="molecule type" value="Genomic_DNA"/>
</dbReference>
<gene>
    <name evidence="1" type="ORF">ILUMI_21912</name>
</gene>
<accession>A0A8K0CI29</accession>
<keyword evidence="2" id="KW-1185">Reference proteome</keyword>
<evidence type="ECO:0000313" key="2">
    <source>
        <dbReference type="Proteomes" id="UP000801492"/>
    </source>
</evidence>
<organism evidence="1 2">
    <name type="scientific">Ignelater luminosus</name>
    <name type="common">Cucubano</name>
    <name type="synonym">Pyrophorus luminosus</name>
    <dbReference type="NCBI Taxonomy" id="2038154"/>
    <lineage>
        <taxon>Eukaryota</taxon>
        <taxon>Metazoa</taxon>
        <taxon>Ecdysozoa</taxon>
        <taxon>Arthropoda</taxon>
        <taxon>Hexapoda</taxon>
        <taxon>Insecta</taxon>
        <taxon>Pterygota</taxon>
        <taxon>Neoptera</taxon>
        <taxon>Endopterygota</taxon>
        <taxon>Coleoptera</taxon>
        <taxon>Polyphaga</taxon>
        <taxon>Elateriformia</taxon>
        <taxon>Elateroidea</taxon>
        <taxon>Elateridae</taxon>
        <taxon>Agrypninae</taxon>
        <taxon>Pyrophorini</taxon>
        <taxon>Ignelater</taxon>
    </lineage>
</organism>
<dbReference type="Proteomes" id="UP000801492">
    <property type="component" value="Unassembled WGS sequence"/>
</dbReference>
<comment type="caution">
    <text evidence="1">The sequence shown here is derived from an EMBL/GenBank/DDBJ whole genome shotgun (WGS) entry which is preliminary data.</text>
</comment>
<dbReference type="AlphaFoldDB" id="A0A8K0CI29"/>
<sequence length="213" mass="24675">MPRSKSEEKRNPIEPESMKKAIKLLLDPQRSGEEKLAKNYLKRHSAEGGLAIRKPEKTSLSCATSFNKTNIDRFYDNFYDAHKHFGLFGIKIRLGESETMTEAMDLVLEDEDDGTDLLGKRVYVLVGFSKKSRPPVQYVGEIIFKDQYYFEYQIQFYKRIGNGSKFVKEPEQVFDVIKENIVVKLPSPVELSGLARTERQFWFQVDFPGFNVK</sequence>
<name>A0A8K0CI29_IGNLU</name>
<reference evidence="1" key="1">
    <citation type="submission" date="2019-08" db="EMBL/GenBank/DDBJ databases">
        <title>The genome of the North American firefly Photinus pyralis.</title>
        <authorList>
            <consortium name="Photinus pyralis genome working group"/>
            <person name="Fallon T.R."/>
            <person name="Sander Lower S.E."/>
            <person name="Weng J.-K."/>
        </authorList>
    </citation>
    <scope>NUCLEOTIDE SEQUENCE</scope>
    <source>
        <strain evidence="1">TRF0915ILg1</strain>
        <tissue evidence="1">Whole body</tissue>
    </source>
</reference>
<dbReference type="OrthoDB" id="6783309at2759"/>
<protein>
    <submittedName>
        <fullName evidence="1">Uncharacterized protein</fullName>
    </submittedName>
</protein>
<evidence type="ECO:0000313" key="1">
    <source>
        <dbReference type="EMBL" id="KAF2884260.1"/>
    </source>
</evidence>